<keyword evidence="3" id="KW-1185">Reference proteome</keyword>
<proteinExistence type="predicted"/>
<dbReference type="EMBL" id="JANCYU010000040">
    <property type="protein sequence ID" value="KAK4526499.1"/>
    <property type="molecule type" value="Genomic_DNA"/>
</dbReference>
<comment type="caution">
    <text evidence="2">The sequence shown here is derived from an EMBL/GenBank/DDBJ whole genome shotgun (WGS) entry which is preliminary data.</text>
</comment>
<protein>
    <submittedName>
        <fullName evidence="2">Uncharacterized protein</fullName>
    </submittedName>
</protein>
<keyword evidence="1" id="KW-0732">Signal</keyword>
<evidence type="ECO:0000313" key="2">
    <source>
        <dbReference type="EMBL" id="KAK4526499.1"/>
    </source>
</evidence>
<accession>A0AAV9IGQ7</accession>
<feature type="signal peptide" evidence="1">
    <location>
        <begin position="1"/>
        <end position="20"/>
    </location>
</feature>
<name>A0AAV9IGQ7_9RHOD</name>
<evidence type="ECO:0000313" key="3">
    <source>
        <dbReference type="Proteomes" id="UP001300502"/>
    </source>
</evidence>
<feature type="chain" id="PRO_5043787850" evidence="1">
    <location>
        <begin position="21"/>
        <end position="134"/>
    </location>
</feature>
<dbReference type="Proteomes" id="UP001300502">
    <property type="component" value="Unassembled WGS sequence"/>
</dbReference>
<sequence length="134" mass="14884">MVKLFVKLPAILGCFHSLLGGRLVATNLLEEDSSTLLEMQENKASDEAIHRWWMTGEFSYQACSPSMLVAQETDNGSSQCWYWTGLPGFILIGRFLEAVMGIRVSITKNLRRLSFDSSGATTTSRRPEGYGKAT</sequence>
<evidence type="ECO:0000256" key="1">
    <source>
        <dbReference type="SAM" id="SignalP"/>
    </source>
</evidence>
<dbReference type="AlphaFoldDB" id="A0AAV9IGQ7"/>
<gene>
    <name evidence="2" type="ORF">GAYE_SCF24G4415</name>
</gene>
<reference evidence="2 3" key="1">
    <citation type="submission" date="2022-07" db="EMBL/GenBank/DDBJ databases">
        <title>Genome-wide signatures of adaptation to extreme environments.</title>
        <authorList>
            <person name="Cho C.H."/>
            <person name="Yoon H.S."/>
        </authorList>
    </citation>
    <scope>NUCLEOTIDE SEQUENCE [LARGE SCALE GENOMIC DNA]</scope>
    <source>
        <strain evidence="2 3">108.79 E11</strain>
    </source>
</reference>
<organism evidence="2 3">
    <name type="scientific">Galdieria yellowstonensis</name>
    <dbReference type="NCBI Taxonomy" id="3028027"/>
    <lineage>
        <taxon>Eukaryota</taxon>
        <taxon>Rhodophyta</taxon>
        <taxon>Bangiophyceae</taxon>
        <taxon>Galdieriales</taxon>
        <taxon>Galdieriaceae</taxon>
        <taxon>Galdieria</taxon>
    </lineage>
</organism>